<feature type="transmembrane region" description="Helical" evidence="1">
    <location>
        <begin position="35"/>
        <end position="53"/>
    </location>
</feature>
<evidence type="ECO:0000313" key="3">
    <source>
        <dbReference type="EMBL" id="MBM7036904.1"/>
    </source>
</evidence>
<dbReference type="EMBL" id="JAFEUM010000004">
    <property type="protein sequence ID" value="MBM7036904.1"/>
    <property type="molecule type" value="Genomic_DNA"/>
</dbReference>
<keyword evidence="1" id="KW-1133">Transmembrane helix</keyword>
<proteinExistence type="predicted"/>
<keyword evidence="1" id="KW-0472">Membrane</keyword>
<dbReference type="RefSeq" id="WP_205158471.1">
    <property type="nucleotide sequence ID" value="NZ_JAFEUM010000004.1"/>
</dbReference>
<dbReference type="Proteomes" id="UP000809621">
    <property type="component" value="Unassembled WGS sequence"/>
</dbReference>
<feature type="transmembrane region" description="Helical" evidence="1">
    <location>
        <begin position="188"/>
        <end position="209"/>
    </location>
</feature>
<evidence type="ECO:0000313" key="4">
    <source>
        <dbReference type="Proteomes" id="UP000809621"/>
    </source>
</evidence>
<reference evidence="3 4" key="1">
    <citation type="submission" date="2021-02" db="EMBL/GenBank/DDBJ databases">
        <authorList>
            <person name="Park J.-S."/>
        </authorList>
    </citation>
    <scope>NUCLEOTIDE SEQUENCE [LARGE SCALE GENOMIC DNA]</scope>
    <source>
        <strain evidence="3 4">188UL20-2</strain>
    </source>
</reference>
<evidence type="ECO:0000256" key="1">
    <source>
        <dbReference type="SAM" id="Phobius"/>
    </source>
</evidence>
<feature type="domain" description="Potassium channel" evidence="2">
    <location>
        <begin position="127"/>
        <end position="210"/>
    </location>
</feature>
<evidence type="ECO:0000259" key="2">
    <source>
        <dbReference type="Pfam" id="PF07885"/>
    </source>
</evidence>
<sequence length="221" mass="24726">MKQVSSEDNFIFLLVALLTLLFTVAVVEQFFQGGQLLVVSAIILCLAFSILGVKRQAIYTKSWFGVLLTLFLVTYVISILTNLNLSLLTIALVIVFLMHYMISAFKQVLFTGQVGSNQIIGSICIYLMIGLVWSFVYLFLLESFNGGFSGLENQHWLDNLSSVIYYSFITLTTVGYGEITPTLPITRFFAYMQSLTGSFYLAILVASLVSTGLEQRKRKVN</sequence>
<dbReference type="Gene3D" id="1.10.287.70">
    <property type="match status" value="1"/>
</dbReference>
<feature type="transmembrane region" description="Helical" evidence="1">
    <location>
        <begin position="87"/>
        <end position="105"/>
    </location>
</feature>
<name>A0ABS2HIR2_9VIBR</name>
<feature type="transmembrane region" description="Helical" evidence="1">
    <location>
        <begin position="117"/>
        <end position="140"/>
    </location>
</feature>
<organism evidence="3 4">
    <name type="scientific">Vibrio ulleungensis</name>
    <dbReference type="NCBI Taxonomy" id="2807619"/>
    <lineage>
        <taxon>Bacteria</taxon>
        <taxon>Pseudomonadati</taxon>
        <taxon>Pseudomonadota</taxon>
        <taxon>Gammaproteobacteria</taxon>
        <taxon>Vibrionales</taxon>
        <taxon>Vibrionaceae</taxon>
        <taxon>Vibrio</taxon>
    </lineage>
</organism>
<dbReference type="GO" id="GO:0034220">
    <property type="term" value="P:monoatomic ion transmembrane transport"/>
    <property type="evidence" value="ECO:0007669"/>
    <property type="project" value="UniProtKB-KW"/>
</dbReference>
<dbReference type="PRINTS" id="PR00169">
    <property type="entry name" value="KCHANNEL"/>
</dbReference>
<feature type="transmembrane region" description="Helical" evidence="1">
    <location>
        <begin position="62"/>
        <end position="81"/>
    </location>
</feature>
<keyword evidence="4" id="KW-1185">Reference proteome</keyword>
<keyword evidence="3" id="KW-0406">Ion transport</keyword>
<comment type="caution">
    <text evidence="3">The sequence shown here is derived from an EMBL/GenBank/DDBJ whole genome shotgun (WGS) entry which is preliminary data.</text>
</comment>
<dbReference type="InterPro" id="IPR013099">
    <property type="entry name" value="K_chnl_dom"/>
</dbReference>
<gene>
    <name evidence="3" type="ORF">JQC93_10875</name>
</gene>
<protein>
    <submittedName>
        <fullName evidence="3">Two pore domain potassium channel family protein</fullName>
    </submittedName>
</protein>
<dbReference type="SUPFAM" id="SSF81324">
    <property type="entry name" value="Voltage-gated potassium channels"/>
    <property type="match status" value="1"/>
</dbReference>
<keyword evidence="3" id="KW-0813">Transport</keyword>
<keyword evidence="3" id="KW-0407">Ion channel</keyword>
<keyword evidence="1" id="KW-0812">Transmembrane</keyword>
<accession>A0ABS2HIR2</accession>
<dbReference type="Pfam" id="PF07885">
    <property type="entry name" value="Ion_trans_2"/>
    <property type="match status" value="1"/>
</dbReference>